<dbReference type="CDD" id="cd11072">
    <property type="entry name" value="CYP71-like"/>
    <property type="match status" value="1"/>
</dbReference>
<dbReference type="InterPro" id="IPR017972">
    <property type="entry name" value="Cyt_P450_CS"/>
</dbReference>
<dbReference type="FunFam" id="1.10.630.10:FF:000011">
    <property type="entry name" value="Cytochrome P450 83B1"/>
    <property type="match status" value="1"/>
</dbReference>
<comment type="cofactor">
    <cofactor evidence="1 8">
        <name>heme</name>
        <dbReference type="ChEBI" id="CHEBI:30413"/>
    </cofactor>
</comment>
<dbReference type="Pfam" id="PF00067">
    <property type="entry name" value="p450"/>
    <property type="match status" value="1"/>
</dbReference>
<keyword evidence="10" id="KW-0472">Membrane</keyword>
<dbReference type="InterPro" id="IPR001128">
    <property type="entry name" value="Cyt_P450"/>
</dbReference>
<evidence type="ECO:0000256" key="2">
    <source>
        <dbReference type="ARBA" id="ARBA00010617"/>
    </source>
</evidence>
<keyword evidence="5 9" id="KW-0560">Oxidoreductase</keyword>
<dbReference type="AlphaFoldDB" id="A0A1J3IK00"/>
<keyword evidence="6 8" id="KW-0408">Iron</keyword>
<proteinExistence type="inferred from homology"/>
<evidence type="ECO:0000313" key="12">
    <source>
        <dbReference type="EMBL" id="JAU80675.1"/>
    </source>
</evidence>
<sequence>MAPIWFLSLLFLTCLLLAAFKRKKQHRGPPSPPAFPIIGNLHQLGELPHQSLWRLSKKYGPVMFLKLGRVPTVIVSSADTAKQALKIHDIHCCSRPSLVGPRELSYNYLDIAFAPFDDYWKELKKMCVQELFSAKRVHSIQPIKDEEVKKLIHSVAESASQETPVNLSEKFLSLTVGVICKAAFGVSFDATVLNNDRFDKLIRESFLFLGSFSASDFFPNGGWIIDWLTGLQGRRERSVKDLDTFYEQMFDMHKQGNKDGVEDFVDLLLRLEKEETVLGYGKLTRNHIKAILMNVLIGAIGTSAITMTWAMTELMRNPRAIKKVQTEIRNQIGNKSVISLDDTEQLHYLKMVIKETWRLHPPAPLLVPREVMSEFEINGYKIQPKTRLYVNVWAIGRDPDTWKDPEMFLPERFVDNNIDAKGQSFELLPFGGGRRLCPAIYMGTTMVEFGLANMLYHFDWKLPEGMAVEDIDMEESPGLNVSKKNELLLVPVKYLN</sequence>
<evidence type="ECO:0000256" key="10">
    <source>
        <dbReference type="SAM" id="Phobius"/>
    </source>
</evidence>
<keyword evidence="10" id="KW-1133">Transmembrane helix</keyword>
<evidence type="ECO:0000256" key="5">
    <source>
        <dbReference type="ARBA" id="ARBA00023002"/>
    </source>
</evidence>
<gene>
    <name evidence="12" type="ORF">MP_TR26742_c2_g1_i1_g.78553</name>
</gene>
<evidence type="ECO:0000256" key="7">
    <source>
        <dbReference type="ARBA" id="ARBA00023033"/>
    </source>
</evidence>
<dbReference type="GO" id="GO:0020037">
    <property type="term" value="F:heme binding"/>
    <property type="evidence" value="ECO:0007669"/>
    <property type="project" value="InterPro"/>
</dbReference>
<evidence type="ECO:0000256" key="6">
    <source>
        <dbReference type="ARBA" id="ARBA00023004"/>
    </source>
</evidence>
<dbReference type="Gene3D" id="1.10.630.10">
    <property type="entry name" value="Cytochrome P450"/>
    <property type="match status" value="1"/>
</dbReference>
<name>A0A1J3IK00_NOCCA</name>
<dbReference type="InterPro" id="IPR036396">
    <property type="entry name" value="Cyt_P450_sf"/>
</dbReference>
<dbReference type="GO" id="GO:0005506">
    <property type="term" value="F:iron ion binding"/>
    <property type="evidence" value="ECO:0007669"/>
    <property type="project" value="InterPro"/>
</dbReference>
<evidence type="ECO:0000256" key="8">
    <source>
        <dbReference type="PIRSR" id="PIRSR602401-1"/>
    </source>
</evidence>
<keyword evidence="11" id="KW-0732">Signal</keyword>
<protein>
    <submittedName>
        <fullName evidence="12">Cytochrome P450 71B36</fullName>
    </submittedName>
</protein>
<evidence type="ECO:0000256" key="11">
    <source>
        <dbReference type="SAM" id="SignalP"/>
    </source>
</evidence>
<organism evidence="12">
    <name type="scientific">Noccaea caerulescens</name>
    <name type="common">Alpine penny-cress</name>
    <name type="synonym">Thlaspi caerulescens</name>
    <dbReference type="NCBI Taxonomy" id="107243"/>
    <lineage>
        <taxon>Eukaryota</taxon>
        <taxon>Viridiplantae</taxon>
        <taxon>Streptophyta</taxon>
        <taxon>Embryophyta</taxon>
        <taxon>Tracheophyta</taxon>
        <taxon>Spermatophyta</taxon>
        <taxon>Magnoliopsida</taxon>
        <taxon>eudicotyledons</taxon>
        <taxon>Gunneridae</taxon>
        <taxon>Pentapetalae</taxon>
        <taxon>rosids</taxon>
        <taxon>malvids</taxon>
        <taxon>Brassicales</taxon>
        <taxon>Brassicaceae</taxon>
        <taxon>Coluteocarpeae</taxon>
        <taxon>Noccaea</taxon>
    </lineage>
</organism>
<evidence type="ECO:0000256" key="4">
    <source>
        <dbReference type="ARBA" id="ARBA00022723"/>
    </source>
</evidence>
<keyword evidence="10" id="KW-0812">Transmembrane</keyword>
<dbReference type="GO" id="GO:0004497">
    <property type="term" value="F:monooxygenase activity"/>
    <property type="evidence" value="ECO:0007669"/>
    <property type="project" value="UniProtKB-KW"/>
</dbReference>
<feature type="chain" id="PRO_5009623490" evidence="11">
    <location>
        <begin position="19"/>
        <end position="496"/>
    </location>
</feature>
<dbReference type="PRINTS" id="PR00463">
    <property type="entry name" value="EP450I"/>
</dbReference>
<evidence type="ECO:0000256" key="1">
    <source>
        <dbReference type="ARBA" id="ARBA00001971"/>
    </source>
</evidence>
<evidence type="ECO:0000256" key="9">
    <source>
        <dbReference type="RuleBase" id="RU000461"/>
    </source>
</evidence>
<comment type="similarity">
    <text evidence="2 9">Belongs to the cytochrome P450 family.</text>
</comment>
<keyword evidence="7 9" id="KW-0503">Monooxygenase</keyword>
<feature type="transmembrane region" description="Helical" evidence="10">
    <location>
        <begin position="291"/>
        <end position="312"/>
    </location>
</feature>
<feature type="binding site" description="axial binding residue" evidence="8">
    <location>
        <position position="437"/>
    </location>
    <ligand>
        <name>heme</name>
        <dbReference type="ChEBI" id="CHEBI:30413"/>
    </ligand>
    <ligandPart>
        <name>Fe</name>
        <dbReference type="ChEBI" id="CHEBI:18248"/>
    </ligandPart>
</feature>
<dbReference type="PROSITE" id="PS00086">
    <property type="entry name" value="CYTOCHROME_P450"/>
    <property type="match status" value="1"/>
</dbReference>
<dbReference type="GO" id="GO:0016705">
    <property type="term" value="F:oxidoreductase activity, acting on paired donors, with incorporation or reduction of molecular oxygen"/>
    <property type="evidence" value="ECO:0007669"/>
    <property type="project" value="InterPro"/>
</dbReference>
<dbReference type="PRINTS" id="PR00385">
    <property type="entry name" value="P450"/>
</dbReference>
<dbReference type="PANTHER" id="PTHR47955">
    <property type="entry name" value="CYTOCHROME P450 FAMILY 71 PROTEIN"/>
    <property type="match status" value="1"/>
</dbReference>
<dbReference type="SUPFAM" id="SSF48264">
    <property type="entry name" value="Cytochrome P450"/>
    <property type="match status" value="1"/>
</dbReference>
<dbReference type="PANTHER" id="PTHR47955:SF19">
    <property type="entry name" value="CYTOCHROME P450 71A9-LIKE ISOFORM X1"/>
    <property type="match status" value="1"/>
</dbReference>
<dbReference type="EMBL" id="GEVM01025263">
    <property type="protein sequence ID" value="JAU80675.1"/>
    <property type="molecule type" value="Transcribed_RNA"/>
</dbReference>
<reference evidence="12" key="1">
    <citation type="submission" date="2016-07" db="EMBL/GenBank/DDBJ databases">
        <title>De novo transcriptome assembly of four accessions of the metal hyperaccumulator plant Noccaea caerulescens.</title>
        <authorList>
            <person name="Blande D."/>
            <person name="Halimaa P."/>
            <person name="Tervahauta A.I."/>
            <person name="Aarts M.G."/>
            <person name="Karenlampi S.O."/>
        </authorList>
    </citation>
    <scope>NUCLEOTIDE SEQUENCE</scope>
</reference>
<dbReference type="InterPro" id="IPR002401">
    <property type="entry name" value="Cyt_P450_E_grp-I"/>
</dbReference>
<feature type="signal peptide" evidence="11">
    <location>
        <begin position="1"/>
        <end position="18"/>
    </location>
</feature>
<accession>A0A1J3IK00</accession>
<evidence type="ECO:0000256" key="3">
    <source>
        <dbReference type="ARBA" id="ARBA00022617"/>
    </source>
</evidence>
<keyword evidence="4 8" id="KW-0479">Metal-binding</keyword>
<keyword evidence="3 8" id="KW-0349">Heme</keyword>